<dbReference type="HOGENOM" id="CLU_001734_2_0_1"/>
<sequence>MQFSINHTDKAEDHSKNEEIPSKRRNITDSDIKEINVADDMDNKNSKLNDLEVEKITKEKSRTLFESFEAHTGIKLKNIETEDSFLPIVNRNCENILGYFKIPIGITKQPIKINNFHFHLPIATTEGCLVASVNRGIKLTNALGGIKGYVENVGITRSFSLKFNSFDDCVKCYKWLKLETVQDELIAIGNATSDYLKIKTIESKHVIGLQLFVKIYAFTGDAMGMNMITKACQQISNLICNNFDCKLISISANICTDKKWSVENYCNSRGRRVFLNIEITEELCLKILKISIHNLYEVYKSKICLGSALVLGNFNCQAANYISSIFIALGQDVAQCIESSNCLIYMDLIGEKLNVSLWMPSIVCGTIGGGTHLSPQNEFLQQFYKEDTEFIITDKSLDKSVAPSYLALAIASAVLCGELSCMAALADNTLVDSHMRLNRK</sequence>
<dbReference type="SUPFAM" id="SSF55035">
    <property type="entry name" value="NAD-binding domain of HMG-CoA reductase"/>
    <property type="match status" value="1"/>
</dbReference>
<organism evidence="6 7">
    <name type="scientific">Edhazardia aedis (strain USNM 41457)</name>
    <name type="common">Microsporidian parasite</name>
    <dbReference type="NCBI Taxonomy" id="1003232"/>
    <lineage>
        <taxon>Eukaryota</taxon>
        <taxon>Fungi</taxon>
        <taxon>Fungi incertae sedis</taxon>
        <taxon>Microsporidia</taxon>
        <taxon>Edhazardia</taxon>
    </lineage>
</organism>
<dbReference type="InterPro" id="IPR009029">
    <property type="entry name" value="HMG_CoA_Rdtase_sub-bd_dom_sf"/>
</dbReference>
<dbReference type="InterPro" id="IPR002202">
    <property type="entry name" value="HMG_CoA_Rdtase"/>
</dbReference>
<dbReference type="Pfam" id="PF00368">
    <property type="entry name" value="HMG-CoA_red"/>
    <property type="match status" value="1"/>
</dbReference>
<dbReference type="GO" id="GO:0004420">
    <property type="term" value="F:hydroxymethylglutaryl-CoA reductase (NADPH) activity"/>
    <property type="evidence" value="ECO:0007669"/>
    <property type="project" value="UniProtKB-EC"/>
</dbReference>
<dbReference type="PROSITE" id="PS50065">
    <property type="entry name" value="HMG_COA_REDUCTASE_4"/>
    <property type="match status" value="1"/>
</dbReference>
<dbReference type="STRING" id="1003232.J9DGZ3"/>
<dbReference type="GO" id="GO:0015936">
    <property type="term" value="P:coenzyme A metabolic process"/>
    <property type="evidence" value="ECO:0007669"/>
    <property type="project" value="InterPro"/>
</dbReference>
<dbReference type="Proteomes" id="UP000003163">
    <property type="component" value="Unassembled WGS sequence"/>
</dbReference>
<gene>
    <name evidence="6" type="ORF">EDEG_03649</name>
</gene>
<accession>J9DGZ3</accession>
<feature type="compositionally biased region" description="Basic and acidic residues" evidence="5">
    <location>
        <begin position="7"/>
        <end position="38"/>
    </location>
</feature>
<dbReference type="OrthoDB" id="310654at2759"/>
<dbReference type="InterPro" id="IPR004554">
    <property type="entry name" value="HMG_CoA_Rdtase_eu_arc"/>
</dbReference>
<dbReference type="CDD" id="cd00643">
    <property type="entry name" value="HMG-CoA_reductase_classI"/>
    <property type="match status" value="1"/>
</dbReference>
<name>J9DGZ3_EDHAE</name>
<dbReference type="Gene3D" id="3.30.70.420">
    <property type="entry name" value="Hydroxymethylglutaryl-CoA reductase, class I/II, NAD/NADP-binding domain"/>
    <property type="match status" value="1"/>
</dbReference>
<dbReference type="PANTHER" id="PTHR10572">
    <property type="entry name" value="3-HYDROXY-3-METHYLGLUTARYL-COENZYME A REDUCTASE"/>
    <property type="match status" value="1"/>
</dbReference>
<dbReference type="Gene3D" id="3.90.770.10">
    <property type="entry name" value="3-hydroxy-3-methylglutaryl-coenzyme A Reductase, Chain A, domain 2"/>
    <property type="match status" value="1"/>
</dbReference>
<dbReference type="AlphaFoldDB" id="J9DGZ3"/>
<keyword evidence="4" id="KW-0560">Oxidoreductase</keyword>
<keyword evidence="3" id="KW-0521">NADP</keyword>
<dbReference type="GO" id="GO:0005778">
    <property type="term" value="C:peroxisomal membrane"/>
    <property type="evidence" value="ECO:0007669"/>
    <property type="project" value="TreeGrafter"/>
</dbReference>
<dbReference type="OMA" id="VGRNIEN"/>
<evidence type="ECO:0000256" key="3">
    <source>
        <dbReference type="ARBA" id="ARBA00022857"/>
    </source>
</evidence>
<feature type="region of interest" description="Disordered" evidence="5">
    <location>
        <begin position="1"/>
        <end position="38"/>
    </location>
</feature>
<dbReference type="InterPro" id="IPR023074">
    <property type="entry name" value="HMG_CoA_Rdtase_cat_sf"/>
</dbReference>
<comment type="caution">
    <text evidence="6">The sequence shown here is derived from an EMBL/GenBank/DDBJ whole genome shotgun (WGS) entry which is preliminary data.</text>
</comment>
<dbReference type="GO" id="GO:0016126">
    <property type="term" value="P:sterol biosynthetic process"/>
    <property type="evidence" value="ECO:0007669"/>
    <property type="project" value="TreeGrafter"/>
</dbReference>
<dbReference type="PRINTS" id="PR00071">
    <property type="entry name" value="HMGCOARDTASE"/>
</dbReference>
<proteinExistence type="inferred from homology"/>
<comment type="similarity">
    <text evidence="1">Belongs to the HMG-CoA reductase family.</text>
</comment>
<keyword evidence="7" id="KW-1185">Reference proteome</keyword>
<reference evidence="7" key="2">
    <citation type="submission" date="2015-07" db="EMBL/GenBank/DDBJ databases">
        <title>Contrasting host-pathogen interactions and genome evolution in two generalist and specialist microsporidian pathogens of mosquitoes.</title>
        <authorList>
            <consortium name="The Broad Institute Genomics Platform"/>
            <consortium name="The Broad Institute Genome Sequencing Center for Infectious Disease"/>
            <person name="Cuomo C.A."/>
            <person name="Sanscrainte N.D."/>
            <person name="Goldberg J.M."/>
            <person name="Heiman D."/>
            <person name="Young S."/>
            <person name="Zeng Q."/>
            <person name="Becnel J.J."/>
            <person name="Birren B.W."/>
        </authorList>
    </citation>
    <scope>NUCLEOTIDE SEQUENCE [LARGE SCALE GENOMIC DNA]</scope>
    <source>
        <strain evidence="7">USNM 41457</strain>
    </source>
</reference>
<dbReference type="PANTHER" id="PTHR10572:SF24">
    <property type="entry name" value="3-HYDROXY-3-METHYLGLUTARYL-COENZYME A REDUCTASE"/>
    <property type="match status" value="1"/>
</dbReference>
<dbReference type="EC" id="1.1.1.34" evidence="2"/>
<evidence type="ECO:0000256" key="4">
    <source>
        <dbReference type="ARBA" id="ARBA00023002"/>
    </source>
</evidence>
<dbReference type="InParanoid" id="J9DGZ3"/>
<dbReference type="SUPFAM" id="SSF56542">
    <property type="entry name" value="Substrate-binding domain of HMG-CoA reductase"/>
    <property type="match status" value="1"/>
</dbReference>
<protein>
    <recommendedName>
        <fullName evidence="2">hydroxymethylglutaryl-CoA reductase (NADPH)</fullName>
        <ecNumber evidence="2">1.1.1.34</ecNumber>
    </recommendedName>
</protein>
<dbReference type="EMBL" id="AFBI03000106">
    <property type="protein sequence ID" value="EJW01875.1"/>
    <property type="molecule type" value="Genomic_DNA"/>
</dbReference>
<reference evidence="6 7" key="1">
    <citation type="submission" date="2011-08" db="EMBL/GenBank/DDBJ databases">
        <authorList>
            <person name="Liu Z.J."/>
            <person name="Shi F.L."/>
            <person name="Lu J.Q."/>
            <person name="Li M."/>
            <person name="Wang Z.L."/>
        </authorList>
    </citation>
    <scope>NUCLEOTIDE SEQUENCE [LARGE SCALE GENOMIC DNA]</scope>
    <source>
        <strain evidence="6 7">USNM 41457</strain>
    </source>
</reference>
<evidence type="ECO:0000256" key="5">
    <source>
        <dbReference type="SAM" id="MobiDB-lite"/>
    </source>
</evidence>
<evidence type="ECO:0000256" key="1">
    <source>
        <dbReference type="ARBA" id="ARBA00007661"/>
    </source>
</evidence>
<dbReference type="GO" id="GO:0008299">
    <property type="term" value="P:isoprenoid biosynthetic process"/>
    <property type="evidence" value="ECO:0007669"/>
    <property type="project" value="InterPro"/>
</dbReference>
<evidence type="ECO:0000256" key="2">
    <source>
        <dbReference type="ARBA" id="ARBA00012999"/>
    </source>
</evidence>
<dbReference type="VEuPathDB" id="MicrosporidiaDB:EDEG_03649"/>
<evidence type="ECO:0000313" key="7">
    <source>
        <dbReference type="Proteomes" id="UP000003163"/>
    </source>
</evidence>
<dbReference type="GO" id="GO:0005789">
    <property type="term" value="C:endoplasmic reticulum membrane"/>
    <property type="evidence" value="ECO:0007669"/>
    <property type="project" value="TreeGrafter"/>
</dbReference>
<evidence type="ECO:0000313" key="6">
    <source>
        <dbReference type="EMBL" id="EJW01875.1"/>
    </source>
</evidence>
<dbReference type="InterPro" id="IPR009023">
    <property type="entry name" value="HMG_CoA_Rdtase_NAD(P)-bd_sf"/>
</dbReference>